<evidence type="ECO:0000256" key="5">
    <source>
        <dbReference type="ARBA" id="ARBA00022552"/>
    </source>
</evidence>
<protein>
    <submittedName>
        <fullName evidence="13">Unannotated protein</fullName>
    </submittedName>
</protein>
<evidence type="ECO:0000313" key="14">
    <source>
        <dbReference type="EMBL" id="CAB4772635.1"/>
    </source>
</evidence>
<dbReference type="NCBIfam" id="TIGR00048">
    <property type="entry name" value="rRNA_mod_RlmN"/>
    <property type="match status" value="1"/>
</dbReference>
<dbReference type="PIRSF" id="PIRSF006004">
    <property type="entry name" value="CHP00048"/>
    <property type="match status" value="1"/>
</dbReference>
<dbReference type="InterPro" id="IPR007197">
    <property type="entry name" value="rSAM"/>
</dbReference>
<dbReference type="EMBL" id="CAEZYY010000062">
    <property type="protein sequence ID" value="CAB4772635.1"/>
    <property type="molecule type" value="Genomic_DNA"/>
</dbReference>
<sequence length="353" mass="38610">MASRYDLSKDELVAWLGNEPRYRATQIWEGLYQQFAEPADISALPKTLRARVQEELPSSLSLVTERVSDGGDTSKFLWELEGGARIETVLMLYPDRVTVCVSTQAGCAMACGFCATGQAGFTRHLSVGEIVEQVVVAARRGREMGRRVGNIVFMGMGEPLANEPNVHAAVERLHDDIGISARHLTVSTVGVVPGIHRLAQWAEPVNLAVSLHAANDQLRDDLVPINKRYPIGMLMDACADYLDARGRRLSFEWALIDSVNDRRQDAVELAELCHDLPLPAHVNLIPLNSTPGYPTRGTPPEGVARFRDELLRMGVNVTVRANRGNDIDAACGQLAAGQPVEVRTAITSKRVPS</sequence>
<keyword evidence="9" id="KW-0479">Metal-binding</keyword>
<dbReference type="CDD" id="cd01335">
    <property type="entry name" value="Radical_SAM"/>
    <property type="match status" value="1"/>
</dbReference>
<dbReference type="GO" id="GO:0051539">
    <property type="term" value="F:4 iron, 4 sulfur cluster binding"/>
    <property type="evidence" value="ECO:0007669"/>
    <property type="project" value="UniProtKB-KW"/>
</dbReference>
<dbReference type="SUPFAM" id="SSF102114">
    <property type="entry name" value="Radical SAM enzymes"/>
    <property type="match status" value="1"/>
</dbReference>
<evidence type="ECO:0000256" key="1">
    <source>
        <dbReference type="ARBA" id="ARBA00001966"/>
    </source>
</evidence>
<evidence type="ECO:0000313" key="15">
    <source>
        <dbReference type="EMBL" id="CAB5064727.1"/>
    </source>
</evidence>
<accession>A0A6J6QDF2</accession>
<dbReference type="InterPro" id="IPR040072">
    <property type="entry name" value="Methyltransferase_A"/>
</dbReference>
<name>A0A6J6QDF2_9ZZZZ</name>
<keyword evidence="7" id="KW-0808">Transferase</keyword>
<dbReference type="InterPro" id="IPR058240">
    <property type="entry name" value="rSAM_sf"/>
</dbReference>
<proteinExistence type="inferred from homology"/>
<evidence type="ECO:0000256" key="7">
    <source>
        <dbReference type="ARBA" id="ARBA00022679"/>
    </source>
</evidence>
<dbReference type="EMBL" id="CAFBQP010000053">
    <property type="protein sequence ID" value="CAB5064727.1"/>
    <property type="molecule type" value="Genomic_DNA"/>
</dbReference>
<dbReference type="Pfam" id="PF04055">
    <property type="entry name" value="Radical_SAM"/>
    <property type="match status" value="1"/>
</dbReference>
<dbReference type="GO" id="GO:0008173">
    <property type="term" value="F:RNA methyltransferase activity"/>
    <property type="evidence" value="ECO:0007669"/>
    <property type="project" value="InterPro"/>
</dbReference>
<feature type="domain" description="Radical SAM core" evidence="12">
    <location>
        <begin position="93"/>
        <end position="326"/>
    </location>
</feature>
<dbReference type="PANTHER" id="PTHR30544">
    <property type="entry name" value="23S RRNA METHYLTRANSFERASE"/>
    <property type="match status" value="1"/>
</dbReference>
<dbReference type="Gene3D" id="3.20.20.70">
    <property type="entry name" value="Aldolase class I"/>
    <property type="match status" value="1"/>
</dbReference>
<dbReference type="GO" id="GO:0070475">
    <property type="term" value="P:rRNA base methylation"/>
    <property type="evidence" value="ECO:0007669"/>
    <property type="project" value="InterPro"/>
</dbReference>
<reference evidence="13" key="1">
    <citation type="submission" date="2020-05" db="EMBL/GenBank/DDBJ databases">
        <authorList>
            <person name="Chiriac C."/>
            <person name="Salcher M."/>
            <person name="Ghai R."/>
            <person name="Kavagutti S V."/>
        </authorList>
    </citation>
    <scope>NUCLEOTIDE SEQUENCE</scope>
</reference>
<keyword evidence="5" id="KW-0698">rRNA processing</keyword>
<organism evidence="13">
    <name type="scientific">freshwater metagenome</name>
    <dbReference type="NCBI Taxonomy" id="449393"/>
    <lineage>
        <taxon>unclassified sequences</taxon>
        <taxon>metagenomes</taxon>
        <taxon>ecological metagenomes</taxon>
    </lineage>
</organism>
<keyword evidence="11" id="KW-0411">Iron-sulfur</keyword>
<keyword evidence="10" id="KW-0408">Iron</keyword>
<keyword evidence="4" id="KW-0963">Cytoplasm</keyword>
<keyword evidence="8" id="KW-0949">S-adenosyl-L-methionine</keyword>
<dbReference type="InterPro" id="IPR027492">
    <property type="entry name" value="RNA_MTrfase_RlmN"/>
</dbReference>
<gene>
    <name evidence="13" type="ORF">UFOPK2602_00943</name>
    <name evidence="14" type="ORF">UFOPK2806_02518</name>
    <name evidence="15" type="ORF">UFOPK4306_01449</name>
</gene>
<dbReference type="PROSITE" id="PS51918">
    <property type="entry name" value="RADICAL_SAM"/>
    <property type="match status" value="1"/>
</dbReference>
<dbReference type="SFLD" id="SFLDS00029">
    <property type="entry name" value="Radical_SAM"/>
    <property type="match status" value="1"/>
</dbReference>
<dbReference type="AlphaFoldDB" id="A0A6J6QDF2"/>
<dbReference type="HAMAP" id="MF_01849">
    <property type="entry name" value="RNA_methyltr_RlmN"/>
    <property type="match status" value="1"/>
</dbReference>
<comment type="cofactor">
    <cofactor evidence="1">
        <name>[4Fe-4S] cluster</name>
        <dbReference type="ChEBI" id="CHEBI:49883"/>
    </cofactor>
</comment>
<comment type="subcellular location">
    <subcellularLocation>
        <location evidence="2">Cytoplasm</location>
    </subcellularLocation>
</comment>
<keyword evidence="3" id="KW-0004">4Fe-4S</keyword>
<dbReference type="SFLD" id="SFLDG01062">
    <property type="entry name" value="methyltransferase_(Class_A)"/>
    <property type="match status" value="1"/>
</dbReference>
<evidence type="ECO:0000313" key="13">
    <source>
        <dbReference type="EMBL" id="CAB4707463.1"/>
    </source>
</evidence>
<dbReference type="GO" id="GO:0046872">
    <property type="term" value="F:metal ion binding"/>
    <property type="evidence" value="ECO:0007669"/>
    <property type="project" value="UniProtKB-KW"/>
</dbReference>
<dbReference type="Gene3D" id="1.10.150.530">
    <property type="match status" value="1"/>
</dbReference>
<dbReference type="InterPro" id="IPR013785">
    <property type="entry name" value="Aldolase_TIM"/>
</dbReference>
<dbReference type="GO" id="GO:0030488">
    <property type="term" value="P:tRNA methylation"/>
    <property type="evidence" value="ECO:0007669"/>
    <property type="project" value="InterPro"/>
</dbReference>
<evidence type="ECO:0000256" key="6">
    <source>
        <dbReference type="ARBA" id="ARBA00022603"/>
    </source>
</evidence>
<dbReference type="GO" id="GO:0005737">
    <property type="term" value="C:cytoplasm"/>
    <property type="evidence" value="ECO:0007669"/>
    <property type="project" value="UniProtKB-SubCell"/>
</dbReference>
<dbReference type="FunFam" id="3.20.20.70:FF:000014">
    <property type="entry name" value="Probable dual-specificity RNA methyltransferase RlmN"/>
    <property type="match status" value="1"/>
</dbReference>
<evidence type="ECO:0000256" key="4">
    <source>
        <dbReference type="ARBA" id="ARBA00022490"/>
    </source>
</evidence>
<dbReference type="SFLD" id="SFLDF00275">
    <property type="entry name" value="adenosine_C2_methyltransferase"/>
    <property type="match status" value="1"/>
</dbReference>
<dbReference type="PANTHER" id="PTHR30544:SF5">
    <property type="entry name" value="RADICAL SAM CORE DOMAIN-CONTAINING PROTEIN"/>
    <property type="match status" value="1"/>
</dbReference>
<evidence type="ECO:0000256" key="8">
    <source>
        <dbReference type="ARBA" id="ARBA00022691"/>
    </source>
</evidence>
<evidence type="ECO:0000256" key="2">
    <source>
        <dbReference type="ARBA" id="ARBA00004496"/>
    </source>
</evidence>
<evidence type="ECO:0000259" key="12">
    <source>
        <dbReference type="PROSITE" id="PS51918"/>
    </source>
</evidence>
<evidence type="ECO:0000256" key="9">
    <source>
        <dbReference type="ARBA" id="ARBA00022723"/>
    </source>
</evidence>
<evidence type="ECO:0000256" key="11">
    <source>
        <dbReference type="ARBA" id="ARBA00023014"/>
    </source>
</evidence>
<dbReference type="InterPro" id="IPR004383">
    <property type="entry name" value="rRNA_lsu_MTrfase_RlmN/Cfr"/>
</dbReference>
<evidence type="ECO:0000256" key="10">
    <source>
        <dbReference type="ARBA" id="ARBA00023004"/>
    </source>
</evidence>
<keyword evidence="6" id="KW-0489">Methyltransferase</keyword>
<dbReference type="EMBL" id="CAEZXX010000053">
    <property type="protein sequence ID" value="CAB4707463.1"/>
    <property type="molecule type" value="Genomic_DNA"/>
</dbReference>
<evidence type="ECO:0000256" key="3">
    <source>
        <dbReference type="ARBA" id="ARBA00022485"/>
    </source>
</evidence>